<evidence type="ECO:0000256" key="3">
    <source>
        <dbReference type="ARBA" id="ARBA00023237"/>
    </source>
</evidence>
<feature type="signal peptide" evidence="5">
    <location>
        <begin position="1"/>
        <end position="20"/>
    </location>
</feature>
<dbReference type="RefSeq" id="WP_183412103.1">
    <property type="nucleotide sequence ID" value="NZ_JACHYB010000001.1"/>
</dbReference>
<dbReference type="Proteomes" id="UP000544222">
    <property type="component" value="Unassembled WGS sequence"/>
</dbReference>
<dbReference type="InterPro" id="IPR036942">
    <property type="entry name" value="Beta-barrel_TonB_sf"/>
</dbReference>
<evidence type="ECO:0000256" key="4">
    <source>
        <dbReference type="SAM" id="MobiDB-lite"/>
    </source>
</evidence>
<evidence type="ECO:0000313" key="7">
    <source>
        <dbReference type="EMBL" id="MBB3186166.1"/>
    </source>
</evidence>
<dbReference type="InterPro" id="IPR008969">
    <property type="entry name" value="CarboxyPept-like_regulatory"/>
</dbReference>
<organism evidence="7 8">
    <name type="scientific">Microbacter margulisiae</name>
    <dbReference type="NCBI Taxonomy" id="1350067"/>
    <lineage>
        <taxon>Bacteria</taxon>
        <taxon>Pseudomonadati</taxon>
        <taxon>Bacteroidota</taxon>
        <taxon>Bacteroidia</taxon>
        <taxon>Bacteroidales</taxon>
        <taxon>Porphyromonadaceae</taxon>
        <taxon>Microbacter</taxon>
    </lineage>
</organism>
<dbReference type="SUPFAM" id="SSF56935">
    <property type="entry name" value="Porins"/>
    <property type="match status" value="1"/>
</dbReference>
<keyword evidence="2" id="KW-0472">Membrane</keyword>
<feature type="region of interest" description="Disordered" evidence="4">
    <location>
        <begin position="818"/>
        <end position="840"/>
    </location>
</feature>
<dbReference type="Gene3D" id="2.40.170.20">
    <property type="entry name" value="TonB-dependent receptor, beta-barrel domain"/>
    <property type="match status" value="1"/>
</dbReference>
<keyword evidence="3" id="KW-0998">Cell outer membrane</keyword>
<evidence type="ECO:0000256" key="2">
    <source>
        <dbReference type="ARBA" id="ARBA00023136"/>
    </source>
</evidence>
<proteinExistence type="predicted"/>
<evidence type="ECO:0000256" key="5">
    <source>
        <dbReference type="SAM" id="SignalP"/>
    </source>
</evidence>
<dbReference type="PANTHER" id="PTHR40980">
    <property type="entry name" value="PLUG DOMAIN-CONTAINING PROTEIN"/>
    <property type="match status" value="1"/>
</dbReference>
<dbReference type="Gene3D" id="2.170.130.10">
    <property type="entry name" value="TonB-dependent receptor, plug domain"/>
    <property type="match status" value="1"/>
</dbReference>
<dbReference type="PANTHER" id="PTHR40980:SF4">
    <property type="entry name" value="TONB-DEPENDENT RECEPTOR-LIKE BETA-BARREL DOMAIN-CONTAINING PROTEIN"/>
    <property type="match status" value="1"/>
</dbReference>
<evidence type="ECO:0000256" key="1">
    <source>
        <dbReference type="ARBA" id="ARBA00004442"/>
    </source>
</evidence>
<keyword evidence="7" id="KW-0675">Receptor</keyword>
<keyword evidence="5" id="KW-0732">Signal</keyword>
<dbReference type="GO" id="GO:0009279">
    <property type="term" value="C:cell outer membrane"/>
    <property type="evidence" value="ECO:0007669"/>
    <property type="project" value="UniProtKB-SubCell"/>
</dbReference>
<dbReference type="AlphaFoldDB" id="A0A7W5DNS9"/>
<feature type="chain" id="PRO_5031455855" evidence="5">
    <location>
        <begin position="21"/>
        <end position="840"/>
    </location>
</feature>
<dbReference type="Pfam" id="PF14905">
    <property type="entry name" value="OMP_b-brl_3"/>
    <property type="match status" value="1"/>
</dbReference>
<feature type="compositionally biased region" description="Polar residues" evidence="4">
    <location>
        <begin position="830"/>
        <end position="840"/>
    </location>
</feature>
<dbReference type="InterPro" id="IPR037066">
    <property type="entry name" value="Plug_dom_sf"/>
</dbReference>
<evidence type="ECO:0000259" key="6">
    <source>
        <dbReference type="Pfam" id="PF14905"/>
    </source>
</evidence>
<protein>
    <submittedName>
        <fullName evidence="7">Outer membrane receptor for ferrienterochelin and colicin</fullName>
    </submittedName>
</protein>
<comment type="subcellular location">
    <subcellularLocation>
        <location evidence="1">Cell outer membrane</location>
    </subcellularLocation>
</comment>
<gene>
    <name evidence="7" type="ORF">FHX64_000329</name>
</gene>
<accession>A0A7W5DNS9</accession>
<feature type="compositionally biased region" description="Low complexity" evidence="4">
    <location>
        <begin position="818"/>
        <end position="829"/>
    </location>
</feature>
<feature type="domain" description="Outer membrane protein beta-barrel" evidence="6">
    <location>
        <begin position="387"/>
        <end position="763"/>
    </location>
</feature>
<dbReference type="InterPro" id="IPR041700">
    <property type="entry name" value="OMP_b-brl_3"/>
</dbReference>
<dbReference type="SUPFAM" id="SSF49464">
    <property type="entry name" value="Carboxypeptidase regulatory domain-like"/>
    <property type="match status" value="1"/>
</dbReference>
<sequence>MKHLFLVLVCSIIVAVSTQAQTTKSKYLITGQAIDSVSGQTIPYVTCSVVEAKNPKVVIARFAGDGNGVFTGNLKAPGKYTIVISFVGEAPAQRTFTLTPAHPVVDFGKVAMSDNKHLKEVVVVATKPLIKADVDKISYDVQQDPEAKASTALDMLRKVPMVTVDGQDNIQLQGSSNFKIYLNGKPSNLFSNNPSQVLKSFPASMIKNIEVITQPGAKYDAEGVGGIINIVTYQHANTNGYSVTVNGQVSSRKSYGGGVNLAFQSGKFSFSGNYNYSYFMQPHVTTTSTRDVLPINGVIVGYAHAGQVATVNNQTPAQFGSGQLSYSLDSLNLFSLSFDRQYGRQQSSTIAQTIDQDANYSTVFGYDQNSLQHSTWGSTDFGLDYQHTFRKKGENLTASYKFSNTPNNSDYTATNDNLMSLVMPQAGLAKTSSSVNSAYTHENTFQVDFSDPLNKFQTLDMGAKFIRRNNTSYTTDHNIFYVYSSNPPTLTPDSIDHTSFNQNQSILAGYISYSANWKKFGMKIGARYEYTWQNGFFNNIDTLSNFDTNYGVLVPSGAITYTLAPMQTLRLGYNMRIQRPGISFLNPYVNRRDPNYINYGNPSLDPEKSNNITFGYSNFSPTYNISAELSYTFVNNAIEQYSGLLPNSSVQYSTYGNIGHNNQLFLNLFGSYRGLRWLNIYMNGNIEHVNMKSSDQSMQNSGYTGHVFLGGTFMFPADYRLSVGGGANLPQVNLQGSQSSFLFSYMALSKDLLKKRLTLSLVGIALPKQHIYLNTHATYFNQYTDVHIYPPCELRFNVSYRIGSLNAQVKKPKVTINNNDLKNQNQNQQPGSGVDSTPSI</sequence>
<name>A0A7W5DNS9_9PORP</name>
<evidence type="ECO:0000313" key="8">
    <source>
        <dbReference type="Proteomes" id="UP000544222"/>
    </source>
</evidence>
<keyword evidence="8" id="KW-1185">Reference proteome</keyword>
<reference evidence="7 8" key="1">
    <citation type="submission" date="2020-08" db="EMBL/GenBank/DDBJ databases">
        <title>Genomic Encyclopedia of Type Strains, Phase IV (KMG-IV): sequencing the most valuable type-strain genomes for metagenomic binning, comparative biology and taxonomic classification.</title>
        <authorList>
            <person name="Goeker M."/>
        </authorList>
    </citation>
    <scope>NUCLEOTIDE SEQUENCE [LARGE SCALE GENOMIC DNA]</scope>
    <source>
        <strain evidence="7 8">DSM 27471</strain>
    </source>
</reference>
<comment type="caution">
    <text evidence="7">The sequence shown here is derived from an EMBL/GenBank/DDBJ whole genome shotgun (WGS) entry which is preliminary data.</text>
</comment>
<dbReference type="EMBL" id="JACHYB010000001">
    <property type="protein sequence ID" value="MBB3186166.1"/>
    <property type="molecule type" value="Genomic_DNA"/>
</dbReference>